<dbReference type="Proteomes" id="UP000759131">
    <property type="component" value="Unassembled WGS sequence"/>
</dbReference>
<keyword evidence="6" id="KW-0677">Repeat</keyword>
<keyword evidence="7 11" id="KW-0863">Zinc-finger</keyword>
<protein>
    <recommendedName>
        <fullName evidence="3">RBR-type E3 ubiquitin transferase</fullName>
        <ecNumber evidence="3">2.3.2.31</ecNumber>
    </recommendedName>
</protein>
<comment type="catalytic activity">
    <reaction evidence="1">
        <text>[E2 ubiquitin-conjugating enzyme]-S-ubiquitinyl-L-cysteine + [acceptor protein]-L-lysine = [E2 ubiquitin-conjugating enzyme]-L-cysteine + [acceptor protein]-N(6)-ubiquitinyl-L-lysine.</text>
        <dbReference type="EC" id="2.3.2.31"/>
    </reaction>
</comment>
<dbReference type="SMART" id="SM00647">
    <property type="entry name" value="IBR"/>
    <property type="match status" value="2"/>
</dbReference>
<dbReference type="Gene3D" id="1.20.120.1750">
    <property type="match status" value="1"/>
</dbReference>
<evidence type="ECO:0000256" key="8">
    <source>
        <dbReference type="ARBA" id="ARBA00022786"/>
    </source>
</evidence>
<evidence type="ECO:0000259" key="12">
    <source>
        <dbReference type="PROSITE" id="PS50089"/>
    </source>
</evidence>
<evidence type="ECO:0000256" key="1">
    <source>
        <dbReference type="ARBA" id="ARBA00001798"/>
    </source>
</evidence>
<evidence type="ECO:0000313" key="15">
    <source>
        <dbReference type="Proteomes" id="UP000759131"/>
    </source>
</evidence>
<evidence type="ECO:0000256" key="4">
    <source>
        <dbReference type="ARBA" id="ARBA00022679"/>
    </source>
</evidence>
<dbReference type="Pfam" id="PF01485">
    <property type="entry name" value="IBR"/>
    <property type="match status" value="1"/>
</dbReference>
<dbReference type="CDD" id="cd20354">
    <property type="entry name" value="Rcat_RBR_RNF14"/>
    <property type="match status" value="1"/>
</dbReference>
<comment type="similarity">
    <text evidence="10">Belongs to the RBR family. RNF14 subfamily.</text>
</comment>
<dbReference type="InterPro" id="IPR013083">
    <property type="entry name" value="Znf_RING/FYVE/PHD"/>
</dbReference>
<evidence type="ECO:0000313" key="14">
    <source>
        <dbReference type="EMBL" id="CAD7642207.1"/>
    </source>
</evidence>
<dbReference type="CDD" id="cd16628">
    <property type="entry name" value="RING-HC_RBR_RNF14"/>
    <property type="match status" value="1"/>
</dbReference>
<keyword evidence="15" id="KW-1185">Reference proteome</keyword>
<dbReference type="Gene3D" id="3.30.40.10">
    <property type="entry name" value="Zinc/RING finger domain, C3HC4 (zinc finger)"/>
    <property type="match status" value="1"/>
</dbReference>
<dbReference type="SUPFAM" id="SSF57850">
    <property type="entry name" value="RING/U-box"/>
    <property type="match status" value="3"/>
</dbReference>
<dbReference type="InterPro" id="IPR047548">
    <property type="entry name" value="Rcat_RBR_RNF14"/>
</dbReference>
<evidence type="ECO:0000256" key="7">
    <source>
        <dbReference type="ARBA" id="ARBA00022771"/>
    </source>
</evidence>
<dbReference type="InterPro" id="IPR031127">
    <property type="entry name" value="E3_UB_ligase_RBR"/>
</dbReference>
<evidence type="ECO:0000256" key="9">
    <source>
        <dbReference type="ARBA" id="ARBA00022833"/>
    </source>
</evidence>
<gene>
    <name evidence="14" type="ORF">OSB1V03_LOCUS19037</name>
</gene>
<dbReference type="OrthoDB" id="69641at2759"/>
<dbReference type="Pfam" id="PF26200">
    <property type="entry name" value="Rcat_RNF216"/>
    <property type="match status" value="1"/>
</dbReference>
<evidence type="ECO:0000256" key="5">
    <source>
        <dbReference type="ARBA" id="ARBA00022723"/>
    </source>
</evidence>
<dbReference type="PROSITE" id="PS50089">
    <property type="entry name" value="ZF_RING_2"/>
    <property type="match status" value="1"/>
</dbReference>
<evidence type="ECO:0000256" key="2">
    <source>
        <dbReference type="ARBA" id="ARBA00004906"/>
    </source>
</evidence>
<dbReference type="InterPro" id="IPR001841">
    <property type="entry name" value="Znf_RING"/>
</dbReference>
<dbReference type="GO" id="GO:0016567">
    <property type="term" value="P:protein ubiquitination"/>
    <property type="evidence" value="ECO:0007669"/>
    <property type="project" value="InterPro"/>
</dbReference>
<dbReference type="Gene3D" id="2.20.25.20">
    <property type="match status" value="1"/>
</dbReference>
<keyword evidence="8" id="KW-0833">Ubl conjugation pathway</keyword>
<keyword evidence="5" id="KW-0479">Metal-binding</keyword>
<sequence>MDIMKLEIICYKLESLWKESKMEILFTWFSFLQNDVMDYLKTTRLNITYLSNVMPKMITKSESNLKCNETKVLTTTLSKASVSNRDRRTVVFKPSLDKGIGTHDRRAVCDLMGRQLITYLIDYNEHKRKETFNKSYITCNICFSPHLGEDCVVFPCLHINCKNCIANYFTTLINEGTVNQLKCPETECQTTAPPNVIRDLVSEELFKKYDKIMLETLIGTMSDVYYCPRKTCGTVVIGDPDSSLAHCSACGYAFCKNCNFTYHGFDPCSIFRDAQQRKLILEKYTYATAEEKLEIEKVYGKKQIASALEEAATDKWMEDMSKRCPHCRASIEKSDGCNKMSCWRCNTCFCWLCLTQLPLTQPYSHFSNPMSKCYNQLFQGVNFDIDDMFEDFDI</sequence>
<feature type="domain" description="RING-type" evidence="13">
    <location>
        <begin position="135"/>
        <end position="377"/>
    </location>
</feature>
<keyword evidence="9" id="KW-0862">Zinc</keyword>
<evidence type="ECO:0000259" key="13">
    <source>
        <dbReference type="PROSITE" id="PS51873"/>
    </source>
</evidence>
<dbReference type="PANTHER" id="PTHR11685">
    <property type="entry name" value="RBR FAMILY RING FINGER AND IBR DOMAIN-CONTAINING"/>
    <property type="match status" value="1"/>
</dbReference>
<evidence type="ECO:0000256" key="11">
    <source>
        <dbReference type="PROSITE-ProRule" id="PRU00175"/>
    </source>
</evidence>
<feature type="domain" description="RING-type" evidence="12">
    <location>
        <begin position="139"/>
        <end position="184"/>
    </location>
</feature>
<dbReference type="EMBL" id="OC881318">
    <property type="protein sequence ID" value="CAD7642207.1"/>
    <property type="molecule type" value="Genomic_DNA"/>
</dbReference>
<dbReference type="InterPro" id="IPR031128">
    <property type="entry name" value="RNF14_RING-HC_Zfn"/>
</dbReference>
<dbReference type="GO" id="GO:0061630">
    <property type="term" value="F:ubiquitin protein ligase activity"/>
    <property type="evidence" value="ECO:0007669"/>
    <property type="project" value="UniProtKB-EC"/>
</dbReference>
<dbReference type="FunFam" id="3.30.40.10:FF:000137">
    <property type="entry name" value="RanBP-type and C3HC4-type zinc finger-containing protein 1"/>
    <property type="match status" value="1"/>
</dbReference>
<dbReference type="InterPro" id="IPR002867">
    <property type="entry name" value="IBR_dom"/>
</dbReference>
<dbReference type="AlphaFoldDB" id="A0A7R9QDV5"/>
<organism evidence="14">
    <name type="scientific">Medioppia subpectinata</name>
    <dbReference type="NCBI Taxonomy" id="1979941"/>
    <lineage>
        <taxon>Eukaryota</taxon>
        <taxon>Metazoa</taxon>
        <taxon>Ecdysozoa</taxon>
        <taxon>Arthropoda</taxon>
        <taxon>Chelicerata</taxon>
        <taxon>Arachnida</taxon>
        <taxon>Acari</taxon>
        <taxon>Acariformes</taxon>
        <taxon>Sarcoptiformes</taxon>
        <taxon>Oribatida</taxon>
        <taxon>Brachypylina</taxon>
        <taxon>Oppioidea</taxon>
        <taxon>Oppiidae</taxon>
        <taxon>Medioppia</taxon>
    </lineage>
</organism>
<comment type="pathway">
    <text evidence="2">Protein modification; protein ubiquitination.</text>
</comment>
<dbReference type="GO" id="GO:0008270">
    <property type="term" value="F:zinc ion binding"/>
    <property type="evidence" value="ECO:0007669"/>
    <property type="project" value="UniProtKB-KW"/>
</dbReference>
<accession>A0A7R9QDV5</accession>
<dbReference type="PROSITE" id="PS51873">
    <property type="entry name" value="TRIAD"/>
    <property type="match status" value="1"/>
</dbReference>
<reference evidence="14" key="1">
    <citation type="submission" date="2020-11" db="EMBL/GenBank/DDBJ databases">
        <authorList>
            <person name="Tran Van P."/>
        </authorList>
    </citation>
    <scope>NUCLEOTIDE SEQUENCE</scope>
</reference>
<name>A0A7R9QDV5_9ACAR</name>
<dbReference type="CDD" id="cd20341">
    <property type="entry name" value="BRcat_RBR_RNF14"/>
    <property type="match status" value="1"/>
</dbReference>
<dbReference type="EC" id="2.3.2.31" evidence="3"/>
<evidence type="ECO:0000256" key="3">
    <source>
        <dbReference type="ARBA" id="ARBA00012251"/>
    </source>
</evidence>
<evidence type="ECO:0000256" key="10">
    <source>
        <dbReference type="ARBA" id="ARBA00044508"/>
    </source>
</evidence>
<dbReference type="EMBL" id="CAJPIZ010026743">
    <property type="protein sequence ID" value="CAG2119088.1"/>
    <property type="molecule type" value="Genomic_DNA"/>
</dbReference>
<evidence type="ECO:0000256" key="6">
    <source>
        <dbReference type="ARBA" id="ARBA00022737"/>
    </source>
</evidence>
<dbReference type="InterPro" id="IPR044066">
    <property type="entry name" value="TRIAD_supradom"/>
</dbReference>
<keyword evidence="4" id="KW-0808">Transferase</keyword>
<proteinExistence type="inferred from homology"/>